<feature type="region of interest" description="Disordered" evidence="1">
    <location>
        <begin position="48"/>
        <end position="98"/>
    </location>
</feature>
<reference evidence="3" key="2">
    <citation type="submission" date="2017-05" db="UniProtKB">
        <authorList>
            <consortium name="EnsemblMetazoa"/>
        </authorList>
    </citation>
    <scope>IDENTIFICATION</scope>
</reference>
<dbReference type="Pfam" id="PF04427">
    <property type="entry name" value="Brix"/>
    <property type="match status" value="1"/>
</dbReference>
<feature type="domain" description="Brix" evidence="2">
    <location>
        <begin position="117"/>
        <end position="299"/>
    </location>
</feature>
<dbReference type="Gene3D" id="3.40.50.10480">
    <property type="entry name" value="Probable brix-domain ribosomal biogenesis protein"/>
    <property type="match status" value="1"/>
</dbReference>
<keyword evidence="4" id="KW-1185">Reference proteome</keyword>
<evidence type="ECO:0000313" key="4">
    <source>
        <dbReference type="Proteomes" id="UP000007879"/>
    </source>
</evidence>
<dbReference type="GO" id="GO:0005730">
    <property type="term" value="C:nucleolus"/>
    <property type="evidence" value="ECO:0007669"/>
    <property type="project" value="TreeGrafter"/>
</dbReference>
<dbReference type="OrthoDB" id="10253204at2759"/>
<dbReference type="SUPFAM" id="SSF52954">
    <property type="entry name" value="Class II aaRS ABD-related"/>
    <property type="match status" value="1"/>
</dbReference>
<dbReference type="InterPro" id="IPR007109">
    <property type="entry name" value="Brix"/>
</dbReference>
<reference evidence="4" key="1">
    <citation type="journal article" date="2010" name="Nature">
        <title>The Amphimedon queenslandica genome and the evolution of animal complexity.</title>
        <authorList>
            <person name="Srivastava M."/>
            <person name="Simakov O."/>
            <person name="Chapman J."/>
            <person name="Fahey B."/>
            <person name="Gauthier M.E."/>
            <person name="Mitros T."/>
            <person name="Richards G.S."/>
            <person name="Conaco C."/>
            <person name="Dacre M."/>
            <person name="Hellsten U."/>
            <person name="Larroux C."/>
            <person name="Putnam N.H."/>
            <person name="Stanke M."/>
            <person name="Adamska M."/>
            <person name="Darling A."/>
            <person name="Degnan S.M."/>
            <person name="Oakley T.H."/>
            <person name="Plachetzki D.C."/>
            <person name="Zhai Y."/>
            <person name="Adamski M."/>
            <person name="Calcino A."/>
            <person name="Cummins S.F."/>
            <person name="Goodstein D.M."/>
            <person name="Harris C."/>
            <person name="Jackson D.J."/>
            <person name="Leys S.P."/>
            <person name="Shu S."/>
            <person name="Woodcroft B.J."/>
            <person name="Vervoort M."/>
            <person name="Kosik K.S."/>
            <person name="Manning G."/>
            <person name="Degnan B.M."/>
            <person name="Rokhsar D.S."/>
        </authorList>
    </citation>
    <scope>NUCLEOTIDE SEQUENCE [LARGE SCALE GENOMIC DNA]</scope>
</reference>
<proteinExistence type="predicted"/>
<dbReference type="GO" id="GO:0000460">
    <property type="term" value="P:maturation of 5.8S rRNA"/>
    <property type="evidence" value="ECO:0007669"/>
    <property type="project" value="TreeGrafter"/>
</dbReference>
<evidence type="ECO:0000313" key="3">
    <source>
        <dbReference type="EnsemblMetazoa" id="Aqu2.1.23958_001"/>
    </source>
</evidence>
<evidence type="ECO:0000256" key="1">
    <source>
        <dbReference type="SAM" id="MobiDB-lite"/>
    </source>
</evidence>
<dbReference type="KEGG" id="aqu:100635910"/>
<feature type="region of interest" description="Disordered" evidence="1">
    <location>
        <begin position="1"/>
        <end position="35"/>
    </location>
</feature>
<dbReference type="SMART" id="SM00879">
    <property type="entry name" value="Brix"/>
    <property type="match status" value="1"/>
</dbReference>
<dbReference type="InParanoid" id="A0A1X7U8H2"/>
<dbReference type="InterPro" id="IPR044281">
    <property type="entry name" value="IMP4/RPF1"/>
</dbReference>
<organism evidence="3">
    <name type="scientific">Amphimedon queenslandica</name>
    <name type="common">Sponge</name>
    <dbReference type="NCBI Taxonomy" id="400682"/>
    <lineage>
        <taxon>Eukaryota</taxon>
        <taxon>Metazoa</taxon>
        <taxon>Porifera</taxon>
        <taxon>Demospongiae</taxon>
        <taxon>Heteroscleromorpha</taxon>
        <taxon>Haplosclerida</taxon>
        <taxon>Niphatidae</taxon>
        <taxon>Amphimedon</taxon>
    </lineage>
</organism>
<gene>
    <name evidence="3" type="primary">100635910</name>
</gene>
<accession>A0A1X7U8H2</accession>
<name>A0A1X7U8H2_AMPQE</name>
<dbReference type="PANTHER" id="PTHR22734:SF3">
    <property type="entry name" value="RIBOSOME PRODUCTION FACTOR 1"/>
    <property type="match status" value="1"/>
</dbReference>
<evidence type="ECO:0000259" key="2">
    <source>
        <dbReference type="PROSITE" id="PS50833"/>
    </source>
</evidence>
<dbReference type="STRING" id="400682.A0A1X7U8H2"/>
<dbReference type="OMA" id="AWIISNK"/>
<dbReference type="AlphaFoldDB" id="A0A1X7U8H2"/>
<protein>
    <recommendedName>
        <fullName evidence="2">Brix domain-containing protein</fullName>
    </recommendedName>
</protein>
<dbReference type="GO" id="GO:0030687">
    <property type="term" value="C:preribosome, large subunit precursor"/>
    <property type="evidence" value="ECO:0007669"/>
    <property type="project" value="TreeGrafter"/>
</dbReference>
<dbReference type="FunFam" id="3.40.50.10480:FF:000002">
    <property type="entry name" value="Ribosome production factor 1"/>
    <property type="match status" value="1"/>
</dbReference>
<dbReference type="GO" id="GO:0000470">
    <property type="term" value="P:maturation of LSU-rRNA"/>
    <property type="evidence" value="ECO:0007669"/>
    <property type="project" value="TreeGrafter"/>
</dbReference>
<dbReference type="PANTHER" id="PTHR22734">
    <property type="entry name" value="U3 SMALL NUCLEOLAR RIBONUCLEOPROTEIN PROTEIN IMP4"/>
    <property type="match status" value="1"/>
</dbReference>
<sequence length="323" mass="37934">MMAKKMKGSSSSSSSASVEMLKKEGSSRASMIKNKILRQAMYRREKLIKLKEKREKRKKLAKEREQLGENAPPKPIPKTLESTREPEETTVLADDPEILQDEKTDEFSGYFDRKTSPKILITSFTRAHLRSNLLMRELADCIPNSDMKWRRGSEIKSIIPEAIERDYTDIIIIEENRKIPSGLWLIHLPEGPTAYFKLTNYKRGREIKGHGTPTSHYPEVILNRFSTKLGHTIGRMFASLFPQDPNFKGRRAVTFHNQRDFIFFRHHRYIFRDSLRVGLQELGPRFTLKLRTLQKGTFDTKFGQYMWMHNRKKMDTSRRRFHL</sequence>
<dbReference type="PROSITE" id="PS50833">
    <property type="entry name" value="BRIX"/>
    <property type="match status" value="1"/>
</dbReference>
<dbReference type="eggNOG" id="KOG2780">
    <property type="taxonomic scope" value="Eukaryota"/>
</dbReference>
<dbReference type="GO" id="GO:0042134">
    <property type="term" value="F:rRNA primary transcript binding"/>
    <property type="evidence" value="ECO:0007669"/>
    <property type="project" value="InterPro"/>
</dbReference>
<dbReference type="EnsemblMetazoa" id="XM_003388657.3">
    <property type="protein sequence ID" value="XP_003388705.2"/>
    <property type="gene ID" value="LOC100635910"/>
</dbReference>
<dbReference type="Proteomes" id="UP000007879">
    <property type="component" value="Unassembled WGS sequence"/>
</dbReference>
<dbReference type="EnsemblMetazoa" id="Aqu2.1.23958_001">
    <property type="protein sequence ID" value="Aqu2.1.23958_001"/>
    <property type="gene ID" value="Aqu2.1.23958"/>
</dbReference>